<evidence type="ECO:0000259" key="11">
    <source>
        <dbReference type="Pfam" id="PF01515"/>
    </source>
</evidence>
<dbReference type="PANTHER" id="PTHR43356">
    <property type="entry name" value="PHOSPHATE ACETYLTRANSFERASE"/>
    <property type="match status" value="1"/>
</dbReference>
<dbReference type="Proteomes" id="UP001174694">
    <property type="component" value="Unassembled WGS sequence"/>
</dbReference>
<comment type="similarity">
    <text evidence="4">In the N-terminal section; belongs to the CobB/CobQ family.</text>
</comment>
<dbReference type="InterPro" id="IPR010766">
    <property type="entry name" value="DRTGG"/>
</dbReference>
<dbReference type="Gene3D" id="3.40.50.10750">
    <property type="entry name" value="Isocitrate/Isopropylmalate dehydrogenase-like"/>
    <property type="match status" value="1"/>
</dbReference>
<dbReference type="InterPro" id="IPR042112">
    <property type="entry name" value="P_AcTrfase_dom2"/>
</dbReference>
<evidence type="ECO:0000256" key="2">
    <source>
        <dbReference type="ARBA" id="ARBA00004989"/>
    </source>
</evidence>
<dbReference type="SUPFAM" id="SSF75138">
    <property type="entry name" value="HprK N-terminal domain-like"/>
    <property type="match status" value="1"/>
</dbReference>
<feature type="domain" description="Phosphate acetyl/butaryl transferase" evidence="11">
    <location>
        <begin position="391"/>
        <end position="705"/>
    </location>
</feature>
<dbReference type="Pfam" id="PF07085">
    <property type="entry name" value="DRTGG"/>
    <property type="match status" value="1"/>
</dbReference>
<dbReference type="PANTHER" id="PTHR43356:SF3">
    <property type="entry name" value="PHOSPHATE ACETYLTRANSFERASE"/>
    <property type="match status" value="1"/>
</dbReference>
<dbReference type="InterPro" id="IPR050500">
    <property type="entry name" value="Phos_Acetyltrans/Butyryltrans"/>
</dbReference>
<dbReference type="Gene3D" id="3.40.50.300">
    <property type="entry name" value="P-loop containing nucleotide triphosphate hydrolases"/>
    <property type="match status" value="1"/>
</dbReference>
<evidence type="ECO:0000256" key="1">
    <source>
        <dbReference type="ARBA" id="ARBA00004496"/>
    </source>
</evidence>
<keyword evidence="9" id="KW-0012">Acyltransferase</keyword>
<dbReference type="InterPro" id="IPR002505">
    <property type="entry name" value="PTA_PTB"/>
</dbReference>
<sequence>MTLLRESQHNRITFFLAPVARNVGLTSMALGLLRALRRDGLTRVGYVKPVAQPSLGIDLSAQLARTLYGLYHIEAVNSIPFAVAEQRLRDGDVSALMEDVVKVVEAARTSACDAVLVQGLSLDIGADADLQLASQLNAQMARALGANVIPVASGTQYQSVAESIEMVTRQFTDDDGPTLAGFLINKIPPLADEIKLLGPKDVARLKGSQGVPLLGSVPFEPRLNAPRLVDMISSLGLQVLREGCGTASTRVFGTVVATRSPEHMLGKLKSRPGALVVTPGDRSDVVLATVLASMLGTPVAGLLLTCGEPLSEEISSLVMQSQTPGLTILATNDDTFETNARLATLDYHLYNTNDPERINQALDYIAEHIDTAALMRQVGEPGELRLTPPAFRNLLVQMAVEAKKRIVLPEADEPRTLQAVDICHRKNIARCVLLGNPATVYKAAAAQGVTLPPDVEIIDPDQVRERYVAPMMELRRSKGLTAEEARAQLQDTVVLGTIMLALGEMDGLVSGATHTTASTVRPALQLIKTAPHARLVSSVFFMLMPNRMVVFGDCAINPNPSAEDLADIALQTADSAAMFGVEPRVAMISYASGTSARGNEVTKVVEALTLARAKRPGLLIDGPMQYDAATVPTVGQQKMPHSSVAGRANVFVFPDLNTGNTAYKAVQRSAKVVSVGPVLTGLRKPVNDLSRGSSVDDIVYTIALTTIQAAQARENSSLPA</sequence>
<dbReference type="EMBL" id="JANBVO010000012">
    <property type="protein sequence ID" value="KAJ9148575.1"/>
    <property type="molecule type" value="Genomic_DNA"/>
</dbReference>
<dbReference type="InterPro" id="IPR004614">
    <property type="entry name" value="P_AcTrfase"/>
</dbReference>
<accession>A0AA38RQF0</accession>
<keyword evidence="8" id="KW-0808">Transferase</keyword>
<evidence type="ECO:0000313" key="13">
    <source>
        <dbReference type="EMBL" id="KAJ9148575.1"/>
    </source>
</evidence>
<dbReference type="GO" id="GO:0005737">
    <property type="term" value="C:cytoplasm"/>
    <property type="evidence" value="ECO:0007669"/>
    <property type="project" value="UniProtKB-SubCell"/>
</dbReference>
<dbReference type="InterPro" id="IPR028979">
    <property type="entry name" value="Ser_kin/Pase_Hpr-like_N_sf"/>
</dbReference>
<dbReference type="EC" id="2.3.1.8" evidence="5"/>
<evidence type="ECO:0000313" key="14">
    <source>
        <dbReference type="Proteomes" id="UP001174694"/>
    </source>
</evidence>
<comment type="subcellular location">
    <subcellularLocation>
        <location evidence="1">Cytoplasm</location>
    </subcellularLocation>
</comment>
<reference evidence="13" key="1">
    <citation type="submission" date="2022-07" db="EMBL/GenBank/DDBJ databases">
        <title>Fungi with potential for degradation of polypropylene.</title>
        <authorList>
            <person name="Gostincar C."/>
        </authorList>
    </citation>
    <scope>NUCLEOTIDE SEQUENCE</scope>
    <source>
        <strain evidence="13">EXF-13308</strain>
    </source>
</reference>
<dbReference type="Gene3D" id="3.40.1390.20">
    <property type="entry name" value="HprK N-terminal domain-like"/>
    <property type="match status" value="1"/>
</dbReference>
<keyword evidence="14" id="KW-1185">Reference proteome</keyword>
<name>A0AA38RQF0_9PEZI</name>
<dbReference type="NCBIfam" id="NF007233">
    <property type="entry name" value="PRK09653.1"/>
    <property type="match status" value="1"/>
</dbReference>
<comment type="pathway">
    <text evidence="2">Metabolic intermediate biosynthesis; acetyl-CoA biosynthesis; acetyl-CoA from acetate: step 2/2.</text>
</comment>
<dbReference type="NCBIfam" id="NF004167">
    <property type="entry name" value="PRK05632.1"/>
    <property type="match status" value="1"/>
</dbReference>
<evidence type="ECO:0000256" key="7">
    <source>
        <dbReference type="ARBA" id="ARBA00022490"/>
    </source>
</evidence>
<comment type="caution">
    <text evidence="13">The sequence shown here is derived from an EMBL/GenBank/DDBJ whole genome shotgun (WGS) entry which is preliminary data.</text>
</comment>
<dbReference type="SUPFAM" id="SSF52540">
    <property type="entry name" value="P-loop containing nucleoside triphosphate hydrolases"/>
    <property type="match status" value="1"/>
</dbReference>
<protein>
    <recommendedName>
        <fullName evidence="6">Phosphate acetyltransferase</fullName>
        <ecNumber evidence="5">2.3.1.8</ecNumber>
    </recommendedName>
    <alternativeName>
        <fullName evidence="10">Phosphotransacetylase</fullName>
    </alternativeName>
</protein>
<comment type="similarity">
    <text evidence="3">In the C-terminal section; belongs to the phosphate acetyltransferase and butyryltransferase family.</text>
</comment>
<evidence type="ECO:0000256" key="9">
    <source>
        <dbReference type="ARBA" id="ARBA00023315"/>
    </source>
</evidence>
<evidence type="ECO:0000256" key="4">
    <source>
        <dbReference type="ARBA" id="ARBA00009786"/>
    </source>
</evidence>
<dbReference type="InterPro" id="IPR027417">
    <property type="entry name" value="P-loop_NTPase"/>
</dbReference>
<gene>
    <name evidence="13" type="ORF">NKR23_g4927</name>
</gene>
<feature type="domain" description="DRTGG" evidence="12">
    <location>
        <begin position="239"/>
        <end position="343"/>
    </location>
</feature>
<evidence type="ECO:0000259" key="12">
    <source>
        <dbReference type="Pfam" id="PF07085"/>
    </source>
</evidence>
<dbReference type="InterPro" id="IPR042113">
    <property type="entry name" value="P_AcTrfase_dom1"/>
</dbReference>
<dbReference type="InterPro" id="IPR016475">
    <property type="entry name" value="P-Actrans_bac"/>
</dbReference>
<evidence type="ECO:0000256" key="10">
    <source>
        <dbReference type="ARBA" id="ARBA00031108"/>
    </source>
</evidence>
<dbReference type="PIRSF" id="PIRSF006107">
    <property type="entry name" value="PhpActrans_proteobac"/>
    <property type="match status" value="1"/>
</dbReference>
<dbReference type="CDD" id="cd03109">
    <property type="entry name" value="DTBS"/>
    <property type="match status" value="1"/>
</dbReference>
<dbReference type="NCBIfam" id="TIGR00651">
    <property type="entry name" value="pta"/>
    <property type="match status" value="1"/>
</dbReference>
<dbReference type="Gene3D" id="3.40.50.10950">
    <property type="match status" value="1"/>
</dbReference>
<organism evidence="13 14">
    <name type="scientific">Pleurostoma richardsiae</name>
    <dbReference type="NCBI Taxonomy" id="41990"/>
    <lineage>
        <taxon>Eukaryota</taxon>
        <taxon>Fungi</taxon>
        <taxon>Dikarya</taxon>
        <taxon>Ascomycota</taxon>
        <taxon>Pezizomycotina</taxon>
        <taxon>Sordariomycetes</taxon>
        <taxon>Sordariomycetidae</taxon>
        <taxon>Calosphaeriales</taxon>
        <taxon>Pleurostomataceae</taxon>
        <taxon>Pleurostoma</taxon>
    </lineage>
</organism>
<evidence type="ECO:0000256" key="6">
    <source>
        <dbReference type="ARBA" id="ARBA00021528"/>
    </source>
</evidence>
<evidence type="ECO:0000256" key="3">
    <source>
        <dbReference type="ARBA" id="ARBA00008756"/>
    </source>
</evidence>
<keyword evidence="7" id="KW-0963">Cytoplasm</keyword>
<dbReference type="AlphaFoldDB" id="A0AA38RQF0"/>
<evidence type="ECO:0000256" key="5">
    <source>
        <dbReference type="ARBA" id="ARBA00012707"/>
    </source>
</evidence>
<proteinExistence type="inferred from homology"/>
<dbReference type="GO" id="GO:0008959">
    <property type="term" value="F:phosphate acetyltransferase activity"/>
    <property type="evidence" value="ECO:0007669"/>
    <property type="project" value="UniProtKB-EC"/>
</dbReference>
<dbReference type="Pfam" id="PF01515">
    <property type="entry name" value="PTA_PTB"/>
    <property type="match status" value="1"/>
</dbReference>
<dbReference type="Pfam" id="PF13500">
    <property type="entry name" value="AAA_26"/>
    <property type="match status" value="1"/>
</dbReference>
<dbReference type="SUPFAM" id="SSF53659">
    <property type="entry name" value="Isocitrate/Isopropylmalate dehydrogenase-like"/>
    <property type="match status" value="1"/>
</dbReference>
<evidence type="ECO:0000256" key="8">
    <source>
        <dbReference type="ARBA" id="ARBA00022679"/>
    </source>
</evidence>